<dbReference type="InterPro" id="IPR014942">
    <property type="entry name" value="AbiEii"/>
</dbReference>
<evidence type="ECO:0000313" key="2">
    <source>
        <dbReference type="Proteomes" id="UP000002366"/>
    </source>
</evidence>
<gene>
    <name evidence="1" type="ordered locus">Amico_0307</name>
</gene>
<reference evidence="1 2" key="1">
    <citation type="journal article" date="2010" name="Stand. Genomic Sci.">
        <title>Complete genome sequence of Aminobacterium colombiense type strain (ALA-1).</title>
        <authorList>
            <person name="Chertkov O."/>
            <person name="Sikorski J."/>
            <person name="Brambilla E."/>
            <person name="Lapidus A."/>
            <person name="Copeland A."/>
            <person name="Glavina Del Rio T."/>
            <person name="Nolan M."/>
            <person name="Lucas S."/>
            <person name="Tice H."/>
            <person name="Cheng J.F."/>
            <person name="Han C."/>
            <person name="Detter J.C."/>
            <person name="Bruce D."/>
            <person name="Tapia R."/>
            <person name="Goodwin L."/>
            <person name="Pitluck S."/>
            <person name="Liolios K."/>
            <person name="Ivanova N."/>
            <person name="Mavromatis K."/>
            <person name="Ovchinnikova G."/>
            <person name="Pati A."/>
            <person name="Chen A."/>
            <person name="Palaniappan K."/>
            <person name="Land M."/>
            <person name="Hauser L."/>
            <person name="Chang Y.J."/>
            <person name="Jeffries C.D."/>
            <person name="Spring S."/>
            <person name="Rohde M."/>
            <person name="Goker M."/>
            <person name="Bristow J."/>
            <person name="Eisen J.A."/>
            <person name="Markowitz V."/>
            <person name="Hugenholtz P."/>
            <person name="Kyrpides N.C."/>
            <person name="Klenk H.P."/>
        </authorList>
    </citation>
    <scope>NUCLEOTIDE SEQUENCE [LARGE SCALE GENOMIC DNA]</scope>
    <source>
        <strain evidence="2">DSM 12261 / ALA-1</strain>
    </source>
</reference>
<evidence type="ECO:0000313" key="1">
    <source>
        <dbReference type="EMBL" id="ADE56451.1"/>
    </source>
</evidence>
<accession>D5ED19</accession>
<dbReference type="Gene3D" id="3.10.450.620">
    <property type="entry name" value="JHP933, nucleotidyltransferase-like core domain"/>
    <property type="match status" value="1"/>
</dbReference>
<dbReference type="Pfam" id="PF08843">
    <property type="entry name" value="AbiEii"/>
    <property type="match status" value="1"/>
</dbReference>
<organism evidence="1 2">
    <name type="scientific">Aminobacterium colombiense (strain DSM 12261 / ALA-1)</name>
    <dbReference type="NCBI Taxonomy" id="572547"/>
    <lineage>
        <taxon>Bacteria</taxon>
        <taxon>Thermotogati</taxon>
        <taxon>Synergistota</taxon>
        <taxon>Synergistia</taxon>
        <taxon>Synergistales</taxon>
        <taxon>Aminobacteriaceae</taxon>
        <taxon>Aminobacterium</taxon>
    </lineage>
</organism>
<sequence>MGFVANTLEKVCRLTRVLHFIEKDPFLYKSLGFKGGTAINLVIFECPRLSVDIDLDFCLETSRGEMLEARRDQLKASGYRWNVEEKIWQRSMIADNFNFKEFYSQPWVQTGICIKVYSEDGDQMYVHRG</sequence>
<protein>
    <submittedName>
        <fullName evidence="1">Uncharacterized protein</fullName>
    </submittedName>
</protein>
<name>D5ED19_AMICL</name>
<dbReference type="HOGENOM" id="CLU_1944185_0_0_0"/>
<dbReference type="eggNOG" id="COG2253">
    <property type="taxonomic scope" value="Bacteria"/>
</dbReference>
<dbReference type="Proteomes" id="UP000002366">
    <property type="component" value="Chromosome"/>
</dbReference>
<dbReference type="OrthoDB" id="41817at2"/>
<dbReference type="EMBL" id="CP001997">
    <property type="protein sequence ID" value="ADE56451.1"/>
    <property type="molecule type" value="Genomic_DNA"/>
</dbReference>
<dbReference type="AlphaFoldDB" id="D5ED19"/>
<keyword evidence="2" id="KW-1185">Reference proteome</keyword>
<proteinExistence type="predicted"/>
<dbReference type="KEGG" id="aco:Amico_0307"/>
<dbReference type="RefSeq" id="WP_013047717.1">
    <property type="nucleotide sequence ID" value="NC_014011.1"/>
</dbReference>